<evidence type="ECO:0000313" key="1">
    <source>
        <dbReference type="EMBL" id="EKC48103.1"/>
    </source>
</evidence>
<accession>K1RRT4</accession>
<protein>
    <submittedName>
        <fullName evidence="1">Uncharacterized protein</fullName>
    </submittedName>
</protein>
<sequence length="46" mass="5390">MNLIDAGHFETEDPVCEVLAMLLRERFPELRVLKSTVHRNETQFFG</sequence>
<dbReference type="SUPFAM" id="SSF102705">
    <property type="entry name" value="NIF3 (NGG1p interacting factor 3)-like"/>
    <property type="match status" value="1"/>
</dbReference>
<proteinExistence type="predicted"/>
<name>K1RRT4_9ZZZZ</name>
<gene>
    <name evidence="1" type="ORF">OBE_15362</name>
</gene>
<comment type="caution">
    <text evidence="1">The sequence shown here is derived from an EMBL/GenBank/DDBJ whole genome shotgun (WGS) entry which is preliminary data.</text>
</comment>
<organism evidence="1">
    <name type="scientific">human gut metagenome</name>
    <dbReference type="NCBI Taxonomy" id="408170"/>
    <lineage>
        <taxon>unclassified sequences</taxon>
        <taxon>metagenomes</taxon>
        <taxon>organismal metagenomes</taxon>
    </lineage>
</organism>
<dbReference type="EMBL" id="AJWZ01010558">
    <property type="protein sequence ID" value="EKC48103.1"/>
    <property type="molecule type" value="Genomic_DNA"/>
</dbReference>
<reference evidence="1" key="1">
    <citation type="journal article" date="2013" name="Environ. Microbiol.">
        <title>Microbiota from the distal guts of lean and obese adolescents exhibit partial functional redundancy besides clear differences in community structure.</title>
        <authorList>
            <person name="Ferrer M."/>
            <person name="Ruiz A."/>
            <person name="Lanza F."/>
            <person name="Haange S.B."/>
            <person name="Oberbach A."/>
            <person name="Till H."/>
            <person name="Bargiela R."/>
            <person name="Campoy C."/>
            <person name="Segura M.T."/>
            <person name="Richter M."/>
            <person name="von Bergen M."/>
            <person name="Seifert J."/>
            <person name="Suarez A."/>
        </authorList>
    </citation>
    <scope>NUCLEOTIDE SEQUENCE</scope>
</reference>
<dbReference type="AlphaFoldDB" id="K1RRT4"/>
<dbReference type="InterPro" id="IPR036069">
    <property type="entry name" value="DUF34/NIF3_sf"/>
</dbReference>